<dbReference type="Proteomes" id="UP000243084">
    <property type="component" value="Unassembled WGS sequence"/>
</dbReference>
<dbReference type="AlphaFoldDB" id="A0A1I5YD12"/>
<dbReference type="InterPro" id="IPR028098">
    <property type="entry name" value="Glyco_trans_4-like_N"/>
</dbReference>
<proteinExistence type="predicted"/>
<dbReference type="SUPFAM" id="SSF53756">
    <property type="entry name" value="UDP-Glycosyltransferase/glycogen phosphorylase"/>
    <property type="match status" value="1"/>
</dbReference>
<evidence type="ECO:0000313" key="4">
    <source>
        <dbReference type="Proteomes" id="UP000243084"/>
    </source>
</evidence>
<dbReference type="Gene3D" id="3.40.50.2000">
    <property type="entry name" value="Glycogen Phosphorylase B"/>
    <property type="match status" value="1"/>
</dbReference>
<sequence>MRIALLAFHFRPDEAVGSIRPENWATWLAQEHEVHVVTRAANAPDDSGDCSYRISRTRSLPIRIIEALNAYRKKARSDKAQNPRLAKPQGNDKKTSSGALVYRMPCLFDFWLPSAYGELKRIRPDLVIATHSPYISIVIALLYCLNNPRTKLWVDFRDLWVGNHISTGLPLLSKLERYLEKRALNRAEVVSTVSQGLQEELDKTLGQAKTQLIYNCPARLDKTAAPTPGNSAAPLTLCYTGTINNGWRDPAPLLQLLTTLQRANRIETSAVKFCVASKNPGNLLEIARHLDASEFVDFKGALSRQASIDLQLQSDILVLLESPAPEARGVLTGKIFEYLATTKPILLIGPDEHSEIYRILKKHNRLLTLEEFEQIITGKQALPLQQAVDYSEISKNQLLASIKALTAPAKGASDCCQTI</sequence>
<keyword evidence="4" id="KW-1185">Reference proteome</keyword>
<dbReference type="RefSeq" id="WP_092434656.1">
    <property type="nucleotide sequence ID" value="NZ_FOXM01000020.1"/>
</dbReference>
<organism evidence="3 4">
    <name type="scientific">Geopseudomonas sagittaria</name>
    <dbReference type="NCBI Taxonomy" id="1135990"/>
    <lineage>
        <taxon>Bacteria</taxon>
        <taxon>Pseudomonadati</taxon>
        <taxon>Pseudomonadota</taxon>
        <taxon>Gammaproteobacteria</taxon>
        <taxon>Pseudomonadales</taxon>
        <taxon>Pseudomonadaceae</taxon>
        <taxon>Geopseudomonas</taxon>
    </lineage>
</organism>
<name>A0A1I5YD12_9GAMM</name>
<protein>
    <submittedName>
        <fullName evidence="3">Glycosyltransferase involved in cell wall bisynthesis</fullName>
    </submittedName>
</protein>
<feature type="region of interest" description="Disordered" evidence="1">
    <location>
        <begin position="75"/>
        <end position="96"/>
    </location>
</feature>
<evidence type="ECO:0000259" key="2">
    <source>
        <dbReference type="Pfam" id="PF13439"/>
    </source>
</evidence>
<dbReference type="OrthoDB" id="9787293at2"/>
<dbReference type="Pfam" id="PF13439">
    <property type="entry name" value="Glyco_transf_4"/>
    <property type="match status" value="1"/>
</dbReference>
<dbReference type="GO" id="GO:0016757">
    <property type="term" value="F:glycosyltransferase activity"/>
    <property type="evidence" value="ECO:0007669"/>
    <property type="project" value="UniProtKB-ARBA"/>
</dbReference>
<dbReference type="EMBL" id="FOXM01000020">
    <property type="protein sequence ID" value="SFQ42086.1"/>
    <property type="molecule type" value="Genomic_DNA"/>
</dbReference>
<evidence type="ECO:0000256" key="1">
    <source>
        <dbReference type="SAM" id="MobiDB-lite"/>
    </source>
</evidence>
<gene>
    <name evidence="3" type="ORF">SAMN05216229_12018</name>
</gene>
<accession>A0A1I5YD12</accession>
<feature type="domain" description="Glycosyltransferase subfamily 4-like N-terminal" evidence="2">
    <location>
        <begin position="26"/>
        <end position="215"/>
    </location>
</feature>
<evidence type="ECO:0000313" key="3">
    <source>
        <dbReference type="EMBL" id="SFQ42086.1"/>
    </source>
</evidence>
<reference evidence="4" key="1">
    <citation type="submission" date="2016-10" db="EMBL/GenBank/DDBJ databases">
        <authorList>
            <person name="Varghese N."/>
            <person name="Submissions S."/>
        </authorList>
    </citation>
    <scope>NUCLEOTIDE SEQUENCE [LARGE SCALE GENOMIC DNA]</scope>
    <source>
        <strain evidence="4">JCM 18195</strain>
    </source>
</reference>
<keyword evidence="3" id="KW-0808">Transferase</keyword>